<dbReference type="Pfam" id="PF00622">
    <property type="entry name" value="SPRY"/>
    <property type="match status" value="1"/>
</dbReference>
<proteinExistence type="predicted"/>
<protein>
    <recommendedName>
        <fullName evidence="13">Zinc finger C2H2 LYAR-type domain-containing protein</fullName>
    </recommendedName>
</protein>
<dbReference type="SUPFAM" id="SSF57667">
    <property type="entry name" value="beta-beta-alpha zinc fingers"/>
    <property type="match status" value="1"/>
</dbReference>
<keyword evidence="6" id="KW-0539">Nucleus</keyword>
<dbReference type="OrthoDB" id="21474at2759"/>
<evidence type="ECO:0008006" key="13">
    <source>
        <dbReference type="Google" id="ProtNLM"/>
    </source>
</evidence>
<dbReference type="PANTHER" id="PTHR13100:SF10">
    <property type="entry name" value="CELL GROWTH-REGULATING NUCLEOLAR PROTEIN"/>
    <property type="match status" value="1"/>
</dbReference>
<dbReference type="PROSITE" id="PS51804">
    <property type="entry name" value="ZF_C2HC_LYAR"/>
    <property type="match status" value="1"/>
</dbReference>
<dbReference type="EMBL" id="LZPO01109546">
    <property type="protein sequence ID" value="OBS58984.1"/>
    <property type="molecule type" value="Genomic_DNA"/>
</dbReference>
<feature type="compositionally biased region" description="Basic and acidic residues" evidence="8">
    <location>
        <begin position="201"/>
        <end position="218"/>
    </location>
</feature>
<dbReference type="InterPro" id="IPR003877">
    <property type="entry name" value="SPRY_dom"/>
</dbReference>
<evidence type="ECO:0000256" key="1">
    <source>
        <dbReference type="ARBA" id="ARBA00004123"/>
    </source>
</evidence>
<feature type="region of interest" description="Disordered" evidence="8">
    <location>
        <begin position="174"/>
        <end position="251"/>
    </location>
</feature>
<evidence type="ECO:0000256" key="3">
    <source>
        <dbReference type="ARBA" id="ARBA00022737"/>
    </source>
</evidence>
<reference evidence="11 12" key="1">
    <citation type="submission" date="2016-06" db="EMBL/GenBank/DDBJ databases">
        <title>The Draft Genome Sequence and Annotation of the Desert Woodrat Neotoma lepida.</title>
        <authorList>
            <person name="Campbell M."/>
            <person name="Oakeson K.F."/>
            <person name="Yandell M."/>
            <person name="Halpert J.R."/>
            <person name="Dearing D."/>
        </authorList>
    </citation>
    <scope>NUCLEOTIDE SEQUENCE [LARGE SCALE GENOMIC DNA]</scope>
    <source>
        <strain evidence="11">417</strain>
        <tissue evidence="11">Liver</tissue>
    </source>
</reference>
<dbReference type="Gene3D" id="2.60.120.920">
    <property type="match status" value="1"/>
</dbReference>
<dbReference type="Proteomes" id="UP000092124">
    <property type="component" value="Unassembled WGS sequence"/>
</dbReference>
<keyword evidence="5" id="KW-0862">Zinc</keyword>
<dbReference type="Pfam" id="PF08790">
    <property type="entry name" value="zf-LYAR"/>
    <property type="match status" value="1"/>
</dbReference>
<evidence type="ECO:0000256" key="8">
    <source>
        <dbReference type="SAM" id="MobiDB-lite"/>
    </source>
</evidence>
<evidence type="ECO:0000259" key="9">
    <source>
        <dbReference type="Pfam" id="PF00622"/>
    </source>
</evidence>
<feature type="compositionally biased region" description="Basic and acidic residues" evidence="8">
    <location>
        <begin position="225"/>
        <end position="238"/>
    </location>
</feature>
<evidence type="ECO:0000256" key="2">
    <source>
        <dbReference type="ARBA" id="ARBA00022723"/>
    </source>
</evidence>
<dbReference type="GO" id="GO:0008270">
    <property type="term" value="F:zinc ion binding"/>
    <property type="evidence" value="ECO:0007669"/>
    <property type="project" value="UniProtKB-KW"/>
</dbReference>
<evidence type="ECO:0000313" key="12">
    <source>
        <dbReference type="Proteomes" id="UP000092124"/>
    </source>
</evidence>
<accession>A0A1A6FZF7</accession>
<evidence type="ECO:0000256" key="6">
    <source>
        <dbReference type="ARBA" id="ARBA00023242"/>
    </source>
</evidence>
<dbReference type="InterPro" id="IPR043136">
    <property type="entry name" value="B30.2/SPRY_sf"/>
</dbReference>
<comment type="caution">
    <text evidence="11">The sequence shown here is derived from an EMBL/GenBank/DDBJ whole genome shotgun (WGS) entry which is preliminary data.</text>
</comment>
<dbReference type="GO" id="GO:0005730">
    <property type="term" value="C:nucleolus"/>
    <property type="evidence" value="ECO:0007669"/>
    <property type="project" value="TreeGrafter"/>
</dbReference>
<dbReference type="GO" id="GO:0003677">
    <property type="term" value="F:DNA binding"/>
    <property type="evidence" value="ECO:0007669"/>
    <property type="project" value="InterPro"/>
</dbReference>
<evidence type="ECO:0000259" key="10">
    <source>
        <dbReference type="Pfam" id="PF08790"/>
    </source>
</evidence>
<keyword evidence="2" id="KW-0479">Metal-binding</keyword>
<evidence type="ECO:0000256" key="5">
    <source>
        <dbReference type="ARBA" id="ARBA00022833"/>
    </source>
</evidence>
<keyword evidence="12" id="KW-1185">Reference proteome</keyword>
<sequence>RIPRAVASINQHLLKSDDVVSCCLDLGVPSISFRINGQPVQGMFENFNTDGLFFPVMSFSAGVKNCDCLSCIDCGKDFWGNDYKSHVKCISEGQKYGGKDYEAKTHKGEAKQQTWIQKINELIKKPHVSPKVRELLQQISAFDNVPRKKEKFQNSPKVHSNSVLEQVWNISEASSTPSHVAKPHAEIPTKVPSAETSGTTEEQREAKKNKRERKEERQKNRKKEKKELKSENHQENLKGQKPKKRQEGPGG</sequence>
<dbReference type="GO" id="GO:0006364">
    <property type="term" value="P:rRNA processing"/>
    <property type="evidence" value="ECO:0007669"/>
    <property type="project" value="TreeGrafter"/>
</dbReference>
<comment type="subcellular location">
    <subcellularLocation>
        <location evidence="1">Nucleus</location>
    </subcellularLocation>
</comment>
<gene>
    <name evidence="11" type="ORF">A6R68_09892</name>
</gene>
<dbReference type="InterPro" id="IPR036236">
    <property type="entry name" value="Znf_C2H2_sf"/>
</dbReference>
<feature type="non-terminal residue" evidence="11">
    <location>
        <position position="1"/>
    </location>
</feature>
<name>A0A1A6FZF7_NEOLE</name>
<feature type="non-terminal residue" evidence="11">
    <location>
        <position position="251"/>
    </location>
</feature>
<dbReference type="PANTHER" id="PTHR13100">
    <property type="entry name" value="CELL GROWTH-REGULATING NUCLEOLAR PROTEIN LYAR"/>
    <property type="match status" value="1"/>
</dbReference>
<dbReference type="InterPro" id="IPR014898">
    <property type="entry name" value="Znf_C2H2_LYAR"/>
</dbReference>
<organism evidence="11 12">
    <name type="scientific">Neotoma lepida</name>
    <name type="common">Desert woodrat</name>
    <dbReference type="NCBI Taxonomy" id="56216"/>
    <lineage>
        <taxon>Eukaryota</taxon>
        <taxon>Metazoa</taxon>
        <taxon>Chordata</taxon>
        <taxon>Craniata</taxon>
        <taxon>Vertebrata</taxon>
        <taxon>Euteleostomi</taxon>
        <taxon>Mammalia</taxon>
        <taxon>Eutheria</taxon>
        <taxon>Euarchontoglires</taxon>
        <taxon>Glires</taxon>
        <taxon>Rodentia</taxon>
        <taxon>Myomorpha</taxon>
        <taxon>Muroidea</taxon>
        <taxon>Cricetidae</taxon>
        <taxon>Neotominae</taxon>
        <taxon>Neotoma</taxon>
    </lineage>
</organism>
<evidence type="ECO:0000256" key="4">
    <source>
        <dbReference type="ARBA" id="ARBA00022771"/>
    </source>
</evidence>
<keyword evidence="3" id="KW-0677">Repeat</keyword>
<feature type="domain" description="SPRY" evidence="9">
    <location>
        <begin position="7"/>
        <end position="63"/>
    </location>
</feature>
<evidence type="ECO:0000256" key="7">
    <source>
        <dbReference type="PROSITE-ProRule" id="PRU01145"/>
    </source>
</evidence>
<keyword evidence="4 7" id="KW-0863">Zinc-finger</keyword>
<dbReference type="AlphaFoldDB" id="A0A1A6FZF7"/>
<dbReference type="GO" id="GO:0000122">
    <property type="term" value="P:negative regulation of transcription by RNA polymerase II"/>
    <property type="evidence" value="ECO:0007669"/>
    <property type="project" value="TreeGrafter"/>
</dbReference>
<dbReference type="InterPro" id="IPR039999">
    <property type="entry name" value="LYAR"/>
</dbReference>
<dbReference type="STRING" id="56216.A0A1A6FZF7"/>
<evidence type="ECO:0000313" key="11">
    <source>
        <dbReference type="EMBL" id="OBS58984.1"/>
    </source>
</evidence>
<feature type="domain" description="Zinc finger C2H2 LYAR-type" evidence="10">
    <location>
        <begin position="69"/>
        <end position="96"/>
    </location>
</feature>